<dbReference type="Proteomes" id="UP001056120">
    <property type="component" value="Linkage Group LG16"/>
</dbReference>
<name>A0ACB9FRB8_9ASTR</name>
<accession>A0ACB9FRB8</accession>
<protein>
    <submittedName>
        <fullName evidence="1">Uncharacterized protein</fullName>
    </submittedName>
</protein>
<evidence type="ECO:0000313" key="1">
    <source>
        <dbReference type="EMBL" id="KAI3773789.1"/>
    </source>
</evidence>
<organism evidence="1 2">
    <name type="scientific">Smallanthus sonchifolius</name>
    <dbReference type="NCBI Taxonomy" id="185202"/>
    <lineage>
        <taxon>Eukaryota</taxon>
        <taxon>Viridiplantae</taxon>
        <taxon>Streptophyta</taxon>
        <taxon>Embryophyta</taxon>
        <taxon>Tracheophyta</taxon>
        <taxon>Spermatophyta</taxon>
        <taxon>Magnoliopsida</taxon>
        <taxon>eudicotyledons</taxon>
        <taxon>Gunneridae</taxon>
        <taxon>Pentapetalae</taxon>
        <taxon>asterids</taxon>
        <taxon>campanulids</taxon>
        <taxon>Asterales</taxon>
        <taxon>Asteraceae</taxon>
        <taxon>Asteroideae</taxon>
        <taxon>Heliantheae alliance</taxon>
        <taxon>Millerieae</taxon>
        <taxon>Smallanthus</taxon>
    </lineage>
</organism>
<sequence length="168" mass="19592">MINHGNHSEGTNVEKLIISKCHKRFPMFKPQQPTRRKSKKEIDPVTKCPKIITYVKPTKVVNRVLIPPEREAYLNHFIKWFYDNLTREAVLCRDGTPVNDIRVLDLMDMFSFSIPDLEILFKNNIRMGAGHATQEEARLFARVVTRALELKKKMAELKESIEAREKSK</sequence>
<gene>
    <name evidence="1" type="ORF">L1987_48322</name>
</gene>
<reference evidence="2" key="1">
    <citation type="journal article" date="2022" name="Mol. Ecol. Resour.">
        <title>The genomes of chicory, endive, great burdock and yacon provide insights into Asteraceae palaeo-polyploidization history and plant inulin production.</title>
        <authorList>
            <person name="Fan W."/>
            <person name="Wang S."/>
            <person name="Wang H."/>
            <person name="Wang A."/>
            <person name="Jiang F."/>
            <person name="Liu H."/>
            <person name="Zhao H."/>
            <person name="Xu D."/>
            <person name="Zhang Y."/>
        </authorList>
    </citation>
    <scope>NUCLEOTIDE SEQUENCE [LARGE SCALE GENOMIC DNA]</scope>
    <source>
        <strain evidence="2">cv. Yunnan</strain>
    </source>
</reference>
<dbReference type="EMBL" id="CM042033">
    <property type="protein sequence ID" value="KAI3773789.1"/>
    <property type="molecule type" value="Genomic_DNA"/>
</dbReference>
<comment type="caution">
    <text evidence="1">The sequence shown here is derived from an EMBL/GenBank/DDBJ whole genome shotgun (WGS) entry which is preliminary data.</text>
</comment>
<evidence type="ECO:0000313" key="2">
    <source>
        <dbReference type="Proteomes" id="UP001056120"/>
    </source>
</evidence>
<proteinExistence type="predicted"/>
<reference evidence="1 2" key="2">
    <citation type="journal article" date="2022" name="Mol. Ecol. Resour.">
        <title>The genomes of chicory, endive, great burdock and yacon provide insights into Asteraceae paleo-polyploidization history and plant inulin production.</title>
        <authorList>
            <person name="Fan W."/>
            <person name="Wang S."/>
            <person name="Wang H."/>
            <person name="Wang A."/>
            <person name="Jiang F."/>
            <person name="Liu H."/>
            <person name="Zhao H."/>
            <person name="Xu D."/>
            <person name="Zhang Y."/>
        </authorList>
    </citation>
    <scope>NUCLEOTIDE SEQUENCE [LARGE SCALE GENOMIC DNA]</scope>
    <source>
        <strain evidence="2">cv. Yunnan</strain>
        <tissue evidence="1">Leaves</tissue>
    </source>
</reference>
<keyword evidence="2" id="KW-1185">Reference proteome</keyword>